<dbReference type="Proteomes" id="UP000285109">
    <property type="component" value="Unassembled WGS sequence"/>
</dbReference>
<organism evidence="1 2">
    <name type="scientific">Phocaeicola plebeius</name>
    <dbReference type="NCBI Taxonomy" id="310297"/>
    <lineage>
        <taxon>Bacteria</taxon>
        <taxon>Pseudomonadati</taxon>
        <taxon>Bacteroidota</taxon>
        <taxon>Bacteroidia</taxon>
        <taxon>Bacteroidales</taxon>
        <taxon>Bacteroidaceae</taxon>
        <taxon>Phocaeicola</taxon>
    </lineage>
</organism>
<name>A0A415T8M7_9BACT</name>
<sequence>MENINYQFTQVPTKLMILLDVNCRSMLFTLCQLASHYADKNGIFFRTNADLSLESRLSPKLVNAALETLYRHGIVDIWSVGKGKGKHTNYFRLNHARFKEFERHNMEELKNPELQISMVNYNATDYSLSYLKKDIPIVSKEVSEEIPKDFPRISQITNNINNIENIDNEDNTHWRN</sequence>
<dbReference type="AlphaFoldDB" id="A0A415T8M7"/>
<dbReference type="RefSeq" id="WP_118494254.1">
    <property type="nucleotide sequence ID" value="NZ_QRQK01000012.1"/>
</dbReference>
<dbReference type="EMBL" id="QRQK01000012">
    <property type="protein sequence ID" value="RHM97294.1"/>
    <property type="molecule type" value="Genomic_DNA"/>
</dbReference>
<protein>
    <recommendedName>
        <fullName evidence="3">Helix-turn-helix domain-containing protein</fullName>
    </recommendedName>
</protein>
<evidence type="ECO:0000313" key="1">
    <source>
        <dbReference type="EMBL" id="RHM97294.1"/>
    </source>
</evidence>
<evidence type="ECO:0008006" key="3">
    <source>
        <dbReference type="Google" id="ProtNLM"/>
    </source>
</evidence>
<evidence type="ECO:0000313" key="2">
    <source>
        <dbReference type="Proteomes" id="UP000285109"/>
    </source>
</evidence>
<proteinExistence type="predicted"/>
<accession>A0A415T8M7</accession>
<reference evidence="1 2" key="1">
    <citation type="submission" date="2018-08" db="EMBL/GenBank/DDBJ databases">
        <title>A genome reference for cultivated species of the human gut microbiota.</title>
        <authorList>
            <person name="Zou Y."/>
            <person name="Xue W."/>
            <person name="Luo G."/>
        </authorList>
    </citation>
    <scope>NUCLEOTIDE SEQUENCE [LARGE SCALE GENOMIC DNA]</scope>
    <source>
        <strain evidence="1 2">AF31-28B-AC</strain>
    </source>
</reference>
<comment type="caution">
    <text evidence="1">The sequence shown here is derived from an EMBL/GenBank/DDBJ whole genome shotgun (WGS) entry which is preliminary data.</text>
</comment>
<gene>
    <name evidence="1" type="ORF">DWZ34_07360</name>
</gene>